<dbReference type="InterPro" id="IPR011701">
    <property type="entry name" value="MFS"/>
</dbReference>
<evidence type="ECO:0000256" key="4">
    <source>
        <dbReference type="ARBA" id="ARBA00022989"/>
    </source>
</evidence>
<feature type="transmembrane region" description="Helical" evidence="6">
    <location>
        <begin position="219"/>
        <end position="238"/>
    </location>
</feature>
<dbReference type="Pfam" id="PF07690">
    <property type="entry name" value="MFS_1"/>
    <property type="match status" value="1"/>
</dbReference>
<evidence type="ECO:0008006" key="9">
    <source>
        <dbReference type="Google" id="ProtNLM"/>
    </source>
</evidence>
<name>A0A9W4HZD1_PENNA</name>
<evidence type="ECO:0000256" key="1">
    <source>
        <dbReference type="ARBA" id="ARBA00004141"/>
    </source>
</evidence>
<gene>
    <name evidence="7" type="ORF">PNAL_LOCUS6745</name>
</gene>
<dbReference type="OrthoDB" id="439993at2759"/>
<evidence type="ECO:0000256" key="5">
    <source>
        <dbReference type="ARBA" id="ARBA00023136"/>
    </source>
</evidence>
<dbReference type="Proteomes" id="UP001153461">
    <property type="component" value="Unassembled WGS sequence"/>
</dbReference>
<dbReference type="InterPro" id="IPR036259">
    <property type="entry name" value="MFS_trans_sf"/>
</dbReference>
<feature type="transmembrane region" description="Helical" evidence="6">
    <location>
        <begin position="157"/>
        <end position="180"/>
    </location>
</feature>
<dbReference type="AlphaFoldDB" id="A0A9W4HZD1"/>
<evidence type="ECO:0000256" key="6">
    <source>
        <dbReference type="SAM" id="Phobius"/>
    </source>
</evidence>
<reference evidence="7" key="1">
    <citation type="submission" date="2021-07" db="EMBL/GenBank/DDBJ databases">
        <authorList>
            <person name="Branca A.L. A."/>
        </authorList>
    </citation>
    <scope>NUCLEOTIDE SEQUENCE</scope>
</reference>
<feature type="transmembrane region" description="Helical" evidence="6">
    <location>
        <begin position="83"/>
        <end position="105"/>
    </location>
</feature>
<accession>A0A9W4HZD1</accession>
<dbReference type="GO" id="GO:0022857">
    <property type="term" value="F:transmembrane transporter activity"/>
    <property type="evidence" value="ECO:0007669"/>
    <property type="project" value="InterPro"/>
</dbReference>
<sequence>MPLLYILCHPLFHARSQAMGDYRGKDFLGSICGRTYTAGLTLLVDTIESDELGSWISFGLSGMNFGVLVSPTLGGNVYEHTGYYPVFIMGLCVILVNLVFILLMIDRNASGKRRLSRVEDGDPTTTTPLLGTCSVDEKYPSWWTIFGGFLRNHRISAALYGCLINTILVSAMDAILPIFIKQTFHWFSGATGALFLNLTTPSLIGPVVGMISEKHGARLISGVSFTLAAVAVAALALIQHDDTSSKVMACVPLSFV</sequence>
<keyword evidence="2" id="KW-0813">Transport</keyword>
<keyword evidence="3 6" id="KW-0812">Transmembrane</keyword>
<evidence type="ECO:0000256" key="3">
    <source>
        <dbReference type="ARBA" id="ARBA00022692"/>
    </source>
</evidence>
<evidence type="ECO:0000313" key="7">
    <source>
        <dbReference type="EMBL" id="CAG8174510.1"/>
    </source>
</evidence>
<comment type="caution">
    <text evidence="7">The sequence shown here is derived from an EMBL/GenBank/DDBJ whole genome shotgun (WGS) entry which is preliminary data.</text>
</comment>
<dbReference type="PANTHER" id="PTHR23506">
    <property type="entry name" value="GH10249P"/>
    <property type="match status" value="1"/>
</dbReference>
<dbReference type="PANTHER" id="PTHR23506:SF23">
    <property type="entry name" value="GH10249P"/>
    <property type="match status" value="1"/>
</dbReference>
<organism evidence="7 8">
    <name type="scientific">Penicillium nalgiovense</name>
    <dbReference type="NCBI Taxonomy" id="60175"/>
    <lineage>
        <taxon>Eukaryota</taxon>
        <taxon>Fungi</taxon>
        <taxon>Dikarya</taxon>
        <taxon>Ascomycota</taxon>
        <taxon>Pezizomycotina</taxon>
        <taxon>Eurotiomycetes</taxon>
        <taxon>Eurotiomycetidae</taxon>
        <taxon>Eurotiales</taxon>
        <taxon>Aspergillaceae</taxon>
        <taxon>Penicillium</taxon>
    </lineage>
</organism>
<feature type="non-terminal residue" evidence="7">
    <location>
        <position position="256"/>
    </location>
</feature>
<protein>
    <recommendedName>
        <fullName evidence="9">Major facilitator superfamily (MFS) profile domain-containing protein</fullName>
    </recommendedName>
</protein>
<proteinExistence type="predicted"/>
<evidence type="ECO:0000313" key="8">
    <source>
        <dbReference type="Proteomes" id="UP001153461"/>
    </source>
</evidence>
<feature type="transmembrane region" description="Helical" evidence="6">
    <location>
        <begin position="186"/>
        <end position="207"/>
    </location>
</feature>
<dbReference type="EMBL" id="CAJVNV010000355">
    <property type="protein sequence ID" value="CAG8174510.1"/>
    <property type="molecule type" value="Genomic_DNA"/>
</dbReference>
<dbReference type="Gene3D" id="1.20.1250.20">
    <property type="entry name" value="MFS general substrate transporter like domains"/>
    <property type="match status" value="1"/>
</dbReference>
<comment type="subcellular location">
    <subcellularLocation>
        <location evidence="1">Membrane</location>
        <topology evidence="1">Multi-pass membrane protein</topology>
    </subcellularLocation>
</comment>
<keyword evidence="5 6" id="KW-0472">Membrane</keyword>
<keyword evidence="4 6" id="KW-1133">Transmembrane helix</keyword>
<dbReference type="SUPFAM" id="SSF103473">
    <property type="entry name" value="MFS general substrate transporter"/>
    <property type="match status" value="1"/>
</dbReference>
<evidence type="ECO:0000256" key="2">
    <source>
        <dbReference type="ARBA" id="ARBA00022448"/>
    </source>
</evidence>
<dbReference type="InterPro" id="IPR050930">
    <property type="entry name" value="MFS_Vesicular_Transporter"/>
</dbReference>
<dbReference type="GO" id="GO:0016020">
    <property type="term" value="C:membrane"/>
    <property type="evidence" value="ECO:0007669"/>
    <property type="project" value="UniProtKB-SubCell"/>
</dbReference>